<reference evidence="3" key="1">
    <citation type="submission" date="2025-08" db="UniProtKB">
        <authorList>
            <consortium name="RefSeq"/>
        </authorList>
    </citation>
    <scope>IDENTIFICATION</scope>
</reference>
<dbReference type="PANTHER" id="PTHR36374:SF1">
    <property type="entry name" value="OS01G0969000 PROTEIN"/>
    <property type="match status" value="1"/>
</dbReference>
<sequence length="138" mass="15252">MEEPKNSAYQKEEEKNPIIVFFLNLLGAIKLPFPLKNNGAKVEPAGGAAAGGEGAIKVEPAVVEDESNKPAVVAFPRQSFPPLKLEAEAEEGERSTNPVLLWQVYAIGGFFILRWAWTRWNERKGQKKSDDEPPPAHD</sequence>
<dbReference type="Proteomes" id="UP000504604">
    <property type="component" value="Unplaced"/>
</dbReference>
<dbReference type="InParanoid" id="A0A6I9V1T0"/>
<dbReference type="PANTHER" id="PTHR36374">
    <property type="entry name" value="OS01G0969000 PROTEIN"/>
    <property type="match status" value="1"/>
</dbReference>
<dbReference type="AlphaFoldDB" id="A0A6I9V1T0"/>
<proteinExistence type="predicted"/>
<dbReference type="GO" id="GO:0009507">
    <property type="term" value="C:chloroplast"/>
    <property type="evidence" value="ECO:0007669"/>
    <property type="project" value="TreeGrafter"/>
</dbReference>
<keyword evidence="1" id="KW-1133">Transmembrane helix</keyword>
<keyword evidence="1" id="KW-0812">Transmembrane</keyword>
<dbReference type="OrthoDB" id="1892038at2759"/>
<dbReference type="RefSeq" id="XP_011101650.1">
    <property type="nucleotide sequence ID" value="XM_011103348.2"/>
</dbReference>
<protein>
    <submittedName>
        <fullName evidence="3">Uncharacterized protein LOC105179697</fullName>
    </submittedName>
</protein>
<evidence type="ECO:0000313" key="3">
    <source>
        <dbReference type="RefSeq" id="XP_011101650.1"/>
    </source>
</evidence>
<accession>A0A6I9V1T0</accession>
<keyword evidence="1" id="KW-0472">Membrane</keyword>
<feature type="transmembrane region" description="Helical" evidence="1">
    <location>
        <begin position="99"/>
        <end position="117"/>
    </location>
</feature>
<dbReference type="FunCoup" id="A0A6I9V1T0">
    <property type="interactions" value="815"/>
</dbReference>
<evidence type="ECO:0000313" key="2">
    <source>
        <dbReference type="Proteomes" id="UP000504604"/>
    </source>
</evidence>
<organism evidence="2 3">
    <name type="scientific">Sesamum indicum</name>
    <name type="common">Oriental sesame</name>
    <name type="synonym">Sesamum orientale</name>
    <dbReference type="NCBI Taxonomy" id="4182"/>
    <lineage>
        <taxon>Eukaryota</taxon>
        <taxon>Viridiplantae</taxon>
        <taxon>Streptophyta</taxon>
        <taxon>Embryophyta</taxon>
        <taxon>Tracheophyta</taxon>
        <taxon>Spermatophyta</taxon>
        <taxon>Magnoliopsida</taxon>
        <taxon>eudicotyledons</taxon>
        <taxon>Gunneridae</taxon>
        <taxon>Pentapetalae</taxon>
        <taxon>asterids</taxon>
        <taxon>lamiids</taxon>
        <taxon>Lamiales</taxon>
        <taxon>Pedaliaceae</taxon>
        <taxon>Sesamum</taxon>
    </lineage>
</organism>
<name>A0A6I9V1T0_SESIN</name>
<dbReference type="KEGG" id="sind:105179697"/>
<dbReference type="GeneID" id="105179697"/>
<keyword evidence="2" id="KW-1185">Reference proteome</keyword>
<gene>
    <name evidence="3" type="primary">LOC105179697</name>
</gene>
<evidence type="ECO:0000256" key="1">
    <source>
        <dbReference type="SAM" id="Phobius"/>
    </source>
</evidence>